<dbReference type="RefSeq" id="WP_344751642.1">
    <property type="nucleotide sequence ID" value="NZ_BAABBW010000001.1"/>
</dbReference>
<keyword evidence="4 7" id="KW-1133">Transmembrane helix</keyword>
<feature type="transmembrane region" description="Helical" evidence="7">
    <location>
        <begin position="286"/>
        <end position="311"/>
    </location>
</feature>
<keyword evidence="11" id="KW-1185">Reference proteome</keyword>
<dbReference type="InterPro" id="IPR003838">
    <property type="entry name" value="ABC3_permease_C"/>
</dbReference>
<dbReference type="Pfam" id="PF12704">
    <property type="entry name" value="MacB_PCD"/>
    <property type="match status" value="1"/>
</dbReference>
<comment type="similarity">
    <text evidence="6">Belongs to the ABC-4 integral membrane protein family.</text>
</comment>
<feature type="transmembrane region" description="Helical" evidence="7">
    <location>
        <begin position="21"/>
        <end position="43"/>
    </location>
</feature>
<evidence type="ECO:0000256" key="1">
    <source>
        <dbReference type="ARBA" id="ARBA00004651"/>
    </source>
</evidence>
<evidence type="ECO:0000256" key="4">
    <source>
        <dbReference type="ARBA" id="ARBA00022989"/>
    </source>
</evidence>
<feature type="transmembrane region" description="Helical" evidence="7">
    <location>
        <begin position="335"/>
        <end position="359"/>
    </location>
</feature>
<comment type="subcellular location">
    <subcellularLocation>
        <location evidence="1">Cell membrane</location>
        <topology evidence="1">Multi-pass membrane protein</topology>
    </subcellularLocation>
</comment>
<proteinExistence type="inferred from homology"/>
<evidence type="ECO:0000256" key="5">
    <source>
        <dbReference type="ARBA" id="ARBA00023136"/>
    </source>
</evidence>
<gene>
    <name evidence="10" type="ORF">GCM10022287_04470</name>
</gene>
<evidence type="ECO:0000259" key="9">
    <source>
        <dbReference type="Pfam" id="PF12704"/>
    </source>
</evidence>
<keyword evidence="5 7" id="KW-0472">Membrane</keyword>
<evidence type="ECO:0000259" key="8">
    <source>
        <dbReference type="Pfam" id="PF02687"/>
    </source>
</evidence>
<dbReference type="Pfam" id="PF02687">
    <property type="entry name" value="FtsX"/>
    <property type="match status" value="1"/>
</dbReference>
<reference evidence="11" key="1">
    <citation type="journal article" date="2019" name="Int. J. Syst. Evol. Microbiol.">
        <title>The Global Catalogue of Microorganisms (GCM) 10K type strain sequencing project: providing services to taxonomists for standard genome sequencing and annotation.</title>
        <authorList>
            <consortium name="The Broad Institute Genomics Platform"/>
            <consortium name="The Broad Institute Genome Sequencing Center for Infectious Disease"/>
            <person name="Wu L."/>
            <person name="Ma J."/>
        </authorList>
    </citation>
    <scope>NUCLEOTIDE SEQUENCE [LARGE SCALE GENOMIC DNA]</scope>
    <source>
        <strain evidence="11">JCM 17591</strain>
    </source>
</reference>
<keyword evidence="2" id="KW-1003">Cell membrane</keyword>
<organism evidence="10 11">
    <name type="scientific">Gryllotalpicola koreensis</name>
    <dbReference type="NCBI Taxonomy" id="993086"/>
    <lineage>
        <taxon>Bacteria</taxon>
        <taxon>Bacillati</taxon>
        <taxon>Actinomycetota</taxon>
        <taxon>Actinomycetes</taxon>
        <taxon>Micrococcales</taxon>
        <taxon>Microbacteriaceae</taxon>
        <taxon>Gryllotalpicola</taxon>
    </lineage>
</organism>
<evidence type="ECO:0000256" key="7">
    <source>
        <dbReference type="SAM" id="Phobius"/>
    </source>
</evidence>
<evidence type="ECO:0000313" key="11">
    <source>
        <dbReference type="Proteomes" id="UP001501079"/>
    </source>
</evidence>
<accession>A0ABP7ZRQ5</accession>
<dbReference type="InterPro" id="IPR025857">
    <property type="entry name" value="MacB_PCD"/>
</dbReference>
<feature type="domain" description="MacB-like periplasmic core" evidence="9">
    <location>
        <begin position="21"/>
        <end position="249"/>
    </location>
</feature>
<sequence>MNWQETLRTSWFAINAHRMRSILTVVGILIGIAAVILTVGLGLGTQKDVSSQISSLGSNLLIVSPGSTTSSTGVRGGFGTGSTLTLADANALAEKSNAPDIKAVDAEKSSSEELTAGSTNWTTTVDGVTPSYKSVRSRTVESGSFITQAQVNANAAVVVLGSETADELFGSTNVVGQSVTIDSQSFEVIGVLAPSGSSSTTDLDDLALVPLSTMQQDLVGGTSANSVSTVYLQATSADALPAAYQEAKSLLLNRHAITDSSDADFSISSQNALVSTATSVYKTLTVLLTGIAALSLLVGGIGVMNIMLVSVSERTREIGLRKALGAPPGAIRNQFLVEAAILGLTGGIVGAGLGVLAALTLPAAIGSTIVISGAAVGLSLVVAIGIGLVFGVYPATRAARLAPIDALRTE</sequence>
<evidence type="ECO:0000256" key="6">
    <source>
        <dbReference type="ARBA" id="ARBA00038076"/>
    </source>
</evidence>
<evidence type="ECO:0000256" key="2">
    <source>
        <dbReference type="ARBA" id="ARBA00022475"/>
    </source>
</evidence>
<feature type="domain" description="ABC3 transporter permease C-terminal" evidence="8">
    <location>
        <begin position="291"/>
        <end position="402"/>
    </location>
</feature>
<keyword evidence="3 7" id="KW-0812">Transmembrane</keyword>
<dbReference type="PANTHER" id="PTHR30572:SF4">
    <property type="entry name" value="ABC TRANSPORTER PERMEASE YTRF"/>
    <property type="match status" value="1"/>
</dbReference>
<evidence type="ECO:0000256" key="3">
    <source>
        <dbReference type="ARBA" id="ARBA00022692"/>
    </source>
</evidence>
<dbReference type="PANTHER" id="PTHR30572">
    <property type="entry name" value="MEMBRANE COMPONENT OF TRANSPORTER-RELATED"/>
    <property type="match status" value="1"/>
</dbReference>
<evidence type="ECO:0000313" key="10">
    <source>
        <dbReference type="EMBL" id="GAA4168778.1"/>
    </source>
</evidence>
<dbReference type="EMBL" id="BAABBW010000001">
    <property type="protein sequence ID" value="GAA4168778.1"/>
    <property type="molecule type" value="Genomic_DNA"/>
</dbReference>
<protein>
    <submittedName>
        <fullName evidence="10">ABC transporter permease</fullName>
    </submittedName>
</protein>
<dbReference type="InterPro" id="IPR050250">
    <property type="entry name" value="Macrolide_Exporter_MacB"/>
</dbReference>
<feature type="transmembrane region" description="Helical" evidence="7">
    <location>
        <begin position="365"/>
        <end position="393"/>
    </location>
</feature>
<dbReference type="Proteomes" id="UP001501079">
    <property type="component" value="Unassembled WGS sequence"/>
</dbReference>
<name>A0ABP7ZRQ5_9MICO</name>
<comment type="caution">
    <text evidence="10">The sequence shown here is derived from an EMBL/GenBank/DDBJ whole genome shotgun (WGS) entry which is preliminary data.</text>
</comment>